<dbReference type="InterPro" id="IPR000008">
    <property type="entry name" value="C2_dom"/>
</dbReference>
<evidence type="ECO:0000256" key="6">
    <source>
        <dbReference type="SAM" id="MobiDB-lite"/>
    </source>
</evidence>
<name>A0ABM3UQJ7_MUSDO</name>
<evidence type="ECO:0000313" key="9">
    <source>
        <dbReference type="Proteomes" id="UP001652621"/>
    </source>
</evidence>
<keyword evidence="2 7" id="KW-0812">Transmembrane</keyword>
<dbReference type="SMART" id="SM00239">
    <property type="entry name" value="C2"/>
    <property type="match status" value="5"/>
</dbReference>
<comment type="subcellular location">
    <subcellularLocation>
        <location evidence="1">Membrane</location>
        <topology evidence="1">Single-pass membrane protein</topology>
    </subcellularLocation>
</comment>
<evidence type="ECO:0000256" key="5">
    <source>
        <dbReference type="ARBA" id="ARBA00023136"/>
    </source>
</evidence>
<feature type="domain" description="C2" evidence="8">
    <location>
        <begin position="657"/>
        <end position="785"/>
    </location>
</feature>
<dbReference type="SUPFAM" id="SSF49562">
    <property type="entry name" value="C2 domain (Calcium/lipid-binding domain, CaLB)"/>
    <property type="match status" value="5"/>
</dbReference>
<evidence type="ECO:0000256" key="7">
    <source>
        <dbReference type="SAM" id="Phobius"/>
    </source>
</evidence>
<dbReference type="PANTHER" id="PTHR12546:SF60">
    <property type="entry name" value="MISFIRE, ISOFORM F"/>
    <property type="match status" value="1"/>
</dbReference>
<dbReference type="Pfam" id="PF16165">
    <property type="entry name" value="Ferlin_C"/>
    <property type="match status" value="1"/>
</dbReference>
<evidence type="ECO:0000256" key="1">
    <source>
        <dbReference type="ARBA" id="ARBA00004167"/>
    </source>
</evidence>
<evidence type="ECO:0000256" key="4">
    <source>
        <dbReference type="ARBA" id="ARBA00022989"/>
    </source>
</evidence>
<protein>
    <submittedName>
        <fullName evidence="10">Otoferlin</fullName>
    </submittedName>
</protein>
<dbReference type="Pfam" id="PF22901">
    <property type="entry name" value="dsrm_Ferlin"/>
    <property type="match status" value="1"/>
</dbReference>
<dbReference type="Pfam" id="PF00168">
    <property type="entry name" value="C2"/>
    <property type="match status" value="5"/>
</dbReference>
<dbReference type="RefSeq" id="XP_058975804.1">
    <property type="nucleotide sequence ID" value="XM_059119821.1"/>
</dbReference>
<dbReference type="SMART" id="SM01202">
    <property type="entry name" value="FerI"/>
    <property type="match status" value="1"/>
</dbReference>
<dbReference type="InterPro" id="IPR012968">
    <property type="entry name" value="FerIin_dom"/>
</dbReference>
<keyword evidence="5 7" id="KW-0472">Membrane</keyword>
<dbReference type="InterPro" id="IPR037724">
    <property type="entry name" value="C2E_Ferlin"/>
</dbReference>
<feature type="domain" description="C2" evidence="8">
    <location>
        <begin position="1144"/>
        <end position="1261"/>
    </location>
</feature>
<dbReference type="InterPro" id="IPR037725">
    <property type="entry name" value="C2F_Ferlin"/>
</dbReference>
<accession>A0ABM3UQJ7</accession>
<dbReference type="InterPro" id="IPR032362">
    <property type="entry name" value="Ferlin_C"/>
</dbReference>
<dbReference type="Gene3D" id="2.60.40.150">
    <property type="entry name" value="C2 domain"/>
    <property type="match status" value="4"/>
</dbReference>
<keyword evidence="3" id="KW-0677">Repeat</keyword>
<gene>
    <name evidence="10" type="primary">LOC101895685</name>
</gene>
<dbReference type="Proteomes" id="UP001652621">
    <property type="component" value="Unplaced"/>
</dbReference>
<sequence length="1671" mass="193069">MFTTQLQYQQEDCFANVVQDFLICTTIHKARHLGVFQGEIYVRLTLDKWSRHTKVFANSENPYFNEYFVFELKCTLAELLRLTIRYEVKRHTTCRRNPTLGELLVDMQSVWHQRNRCYFKKWGRLEAVVEEQESSKGRGDLPSNDPKGYLQIDLAIVSQATNPQTILRPGEEDEDTMSVTTNVWQINQDYDNIERNLLDNMAADVQCNILYSVRFYRGVMAKKSDYLIQFRFHPFRGKSAIVKNSQFPVWNQEIHFSWIYPSLAQTLFLQLMAHEQLQWKCVAEQEIHFQDIAFKDKPALGPTFIHFYDSLNSSKYIGRVLMEIRSECLQTPPPPGRNLNIKSIQPLDESRHWQEETFVLEFLALQGEFVHGNCSNLKILMKMGETASNSVECFLKPYSCKKGLKIAKPLKYFRQESPYKAITMHLQLPDYRHKYEGEKFIKEMIQHIKEEMENFRQFQLLYGQQQQAQLKILRDIVTRLMDFIKGAMESRKLEYRGNKEPTQWDVKRLLYLREYFLKFSEELRNLKSKLKPGEERTLIPLIEDVLQSLSKSIPKLQNLLSLNRLQDEWPELMLVLNSSNKELGFCRLNPKIFVFPGQDRTVNTDAEQCWKVRNFVFKDPQCQHTCSQCGCIVAILLGCLGIATEKERSNFLHTIKSDWSIPEPFYYRPIVLSTSYKCRVFIHQAKVRPGADRNGLCDPYVRIMFGSHAAETPVLFATLSPIWNAVISLDNLTLPGNPEWYGGNNGPLLAIELYDTDKRTADDYLGCGILPMAVMSKKGQQSLENEMPSQKLQAMQSRHALEKFQALRSLSPPPLRWLPMALSGIIRAEILISAELVEMEGESDEVGLSEPVVTVGIPPAIRPNMKNYVLEVTFAGLRNYTKSRMFSGRHRVKLMMADLLLVSGLSTSRLRNSFNFLISYGSGVVSLPDQLEYWPAIIATDIILTSKDQETTVGAVLIANTKRYLAFQKLQKCVPLDDEEEISEVETTTTLNFTPDGDNESQPLLRQTKQPSKWQRFKGLFHKKSPRKIKPPNGAQALMDESQFNWWTKFYNSQSFPESCRALCQLKHRLCVYHTELEKQAEFSYLSDWAEPFQLVHGVRSKTNSPTKDEIYATLKMKLKLTACQCGRSEWQEGSMLRPLVTAMNPRHQMQLQSLADLVKLVVRVYVVQGLQLRPVEKHAQADAYVRVQLGQRQLTNRAEHVPNESNPIFGKCFQLEGLMPREHILEVSIFNRHSLRDEPIGSTHVDLEDRWRCQHRVTVGIANEFSSFGYNKWRDLQTPREILEDLCRKNFIKLPRYRDNAIEVDGVTFEDETEISLDEDLHERLSLTALKNLQKLPSFGYKLVPEHVETRSLYRPECPGIEQGKLQLWLELYDGNLNLPPAIDITPQPPELFELRLIIFSVSDVVLDERNIFGNAMSDIYVKGWCSNPDEAQTTDIHYRSMNGEGKFNWRMIFPLKYSSIEDMMLVKRKTGLLEEYHRKQPPQLSLQIWDDDIISQDDFLGSLEINLSNFPQPFETAKQCQLTTYESVLNTQIAGHRKPCPAATAARRLVNLFREKKIRGWFPVRGNIPEMNNKLGLAGKIDMELELLTEKEAATYPVGLGRNPPNALPEPKRPPSSFNPLTNPWKGFKRIIAPNLLKYLIVLGLVALLGFFLFLLIMNLPILLQQWVY</sequence>
<feature type="transmembrane region" description="Helical" evidence="7">
    <location>
        <begin position="1641"/>
        <end position="1666"/>
    </location>
</feature>
<dbReference type="CDD" id="cd08374">
    <property type="entry name" value="C2F_Ferlin"/>
    <property type="match status" value="1"/>
</dbReference>
<dbReference type="PROSITE" id="PS50004">
    <property type="entry name" value="C2"/>
    <property type="match status" value="4"/>
</dbReference>
<evidence type="ECO:0000313" key="10">
    <source>
        <dbReference type="RefSeq" id="XP_058975804.1"/>
    </source>
</evidence>
<feature type="region of interest" description="Disordered" evidence="6">
    <location>
        <begin position="1601"/>
        <end position="1621"/>
    </location>
</feature>
<keyword evidence="4 7" id="KW-1133">Transmembrane helix</keyword>
<dbReference type="GeneID" id="101895685"/>
<evidence type="ECO:0000259" key="8">
    <source>
        <dbReference type="PROSITE" id="PS50004"/>
    </source>
</evidence>
<dbReference type="PANTHER" id="PTHR12546">
    <property type="entry name" value="FER-1-LIKE"/>
    <property type="match status" value="1"/>
</dbReference>
<reference evidence="10" key="1">
    <citation type="submission" date="2025-08" db="UniProtKB">
        <authorList>
            <consortium name="RefSeq"/>
        </authorList>
    </citation>
    <scope>IDENTIFICATION</scope>
    <source>
        <strain evidence="10">Aabys</strain>
        <tissue evidence="10">Whole body</tissue>
    </source>
</reference>
<keyword evidence="9" id="KW-1185">Reference proteome</keyword>
<organism evidence="9 10">
    <name type="scientific">Musca domestica</name>
    <name type="common">House fly</name>
    <dbReference type="NCBI Taxonomy" id="7370"/>
    <lineage>
        <taxon>Eukaryota</taxon>
        <taxon>Metazoa</taxon>
        <taxon>Ecdysozoa</taxon>
        <taxon>Arthropoda</taxon>
        <taxon>Hexapoda</taxon>
        <taxon>Insecta</taxon>
        <taxon>Pterygota</taxon>
        <taxon>Neoptera</taxon>
        <taxon>Endopterygota</taxon>
        <taxon>Diptera</taxon>
        <taxon>Brachycera</taxon>
        <taxon>Muscomorpha</taxon>
        <taxon>Muscoidea</taxon>
        <taxon>Muscidae</taxon>
        <taxon>Musca</taxon>
    </lineage>
</organism>
<proteinExistence type="predicted"/>
<dbReference type="InterPro" id="IPR055072">
    <property type="entry name" value="Ferlin_DSRM"/>
</dbReference>
<feature type="domain" description="C2" evidence="8">
    <location>
        <begin position="1380"/>
        <end position="1523"/>
    </location>
</feature>
<evidence type="ECO:0000256" key="3">
    <source>
        <dbReference type="ARBA" id="ARBA00022737"/>
    </source>
</evidence>
<feature type="domain" description="C2" evidence="8">
    <location>
        <begin position="1"/>
        <end position="123"/>
    </location>
</feature>
<dbReference type="InterPro" id="IPR037721">
    <property type="entry name" value="Ferlin"/>
</dbReference>
<dbReference type="CDD" id="cd04037">
    <property type="entry name" value="C2E_Ferlin"/>
    <property type="match status" value="1"/>
</dbReference>
<evidence type="ECO:0000256" key="2">
    <source>
        <dbReference type="ARBA" id="ARBA00022692"/>
    </source>
</evidence>
<dbReference type="InterPro" id="IPR035892">
    <property type="entry name" value="C2_domain_sf"/>
</dbReference>